<evidence type="ECO:0000256" key="1">
    <source>
        <dbReference type="ARBA" id="ARBA00001954"/>
    </source>
</evidence>
<dbReference type="InterPro" id="IPR038492">
    <property type="entry name" value="GBBH-like_N_sf"/>
</dbReference>
<dbReference type="SUPFAM" id="SSF51197">
    <property type="entry name" value="Clavaminate synthase-like"/>
    <property type="match status" value="1"/>
</dbReference>
<name>A0A9W9JTY1_9EURO</name>
<comment type="caution">
    <text evidence="9">The sequence shown here is derived from an EMBL/GenBank/DDBJ whole genome shotgun (WGS) entry which is preliminary data.</text>
</comment>
<evidence type="ECO:0000313" key="9">
    <source>
        <dbReference type="EMBL" id="KAJ5081152.1"/>
    </source>
</evidence>
<keyword evidence="3" id="KW-0479">Metal-binding</keyword>
<comment type="similarity">
    <text evidence="2">Belongs to the gamma-BBH/TMLD family.</text>
</comment>
<dbReference type="OrthoDB" id="406634at2759"/>
<evidence type="ECO:0008006" key="11">
    <source>
        <dbReference type="Google" id="ProtNLM"/>
    </source>
</evidence>
<dbReference type="InterPro" id="IPR010376">
    <property type="entry name" value="GBBH-like_N"/>
</dbReference>
<comment type="cofactor">
    <cofactor evidence="1">
        <name>Fe(2+)</name>
        <dbReference type="ChEBI" id="CHEBI:29033"/>
    </cofactor>
</comment>
<evidence type="ECO:0000259" key="8">
    <source>
        <dbReference type="Pfam" id="PF06155"/>
    </source>
</evidence>
<evidence type="ECO:0000256" key="6">
    <source>
        <dbReference type="ARBA" id="ARBA00023004"/>
    </source>
</evidence>
<evidence type="ECO:0000256" key="4">
    <source>
        <dbReference type="ARBA" id="ARBA00022964"/>
    </source>
</evidence>
<dbReference type="GO" id="GO:0016706">
    <property type="term" value="F:2-oxoglutarate-dependent dioxygenase activity"/>
    <property type="evidence" value="ECO:0007669"/>
    <property type="project" value="UniProtKB-ARBA"/>
</dbReference>
<dbReference type="PANTHER" id="PTHR10696">
    <property type="entry name" value="GAMMA-BUTYROBETAINE HYDROXYLASE-RELATED"/>
    <property type="match status" value="1"/>
</dbReference>
<dbReference type="EMBL" id="JAPQKH010000011">
    <property type="protein sequence ID" value="KAJ5081152.1"/>
    <property type="molecule type" value="Genomic_DNA"/>
</dbReference>
<reference evidence="9" key="2">
    <citation type="journal article" date="2023" name="IMA Fungus">
        <title>Comparative genomic study of the Penicillium genus elucidates a diverse pangenome and 15 lateral gene transfer events.</title>
        <authorList>
            <person name="Petersen C."/>
            <person name="Sorensen T."/>
            <person name="Nielsen M.R."/>
            <person name="Sondergaard T.E."/>
            <person name="Sorensen J.L."/>
            <person name="Fitzpatrick D.A."/>
            <person name="Frisvad J.C."/>
            <person name="Nielsen K.L."/>
        </authorList>
    </citation>
    <scope>NUCLEOTIDE SEQUENCE</scope>
    <source>
        <strain evidence="9">IBT 30069</strain>
    </source>
</reference>
<evidence type="ECO:0000256" key="2">
    <source>
        <dbReference type="ARBA" id="ARBA00008654"/>
    </source>
</evidence>
<keyword evidence="4" id="KW-0223">Dioxygenase</keyword>
<keyword evidence="6" id="KW-0408">Iron</keyword>
<feature type="domain" description="TauD/TfdA-like" evidence="7">
    <location>
        <begin position="239"/>
        <end position="490"/>
    </location>
</feature>
<dbReference type="Gene3D" id="3.60.130.10">
    <property type="entry name" value="Clavaminate synthase-like"/>
    <property type="match status" value="1"/>
</dbReference>
<dbReference type="AlphaFoldDB" id="A0A9W9JTY1"/>
<protein>
    <recommendedName>
        <fullName evidence="11">TauD/TfdA-like domain-containing protein</fullName>
    </recommendedName>
</protein>
<feature type="domain" description="Gamma-butyrobetaine hydroxylase-like N-terminal" evidence="8">
    <location>
        <begin position="115"/>
        <end position="198"/>
    </location>
</feature>
<proteinExistence type="inferred from homology"/>
<gene>
    <name evidence="9" type="ORF">N7456_013390</name>
</gene>
<evidence type="ECO:0000259" key="7">
    <source>
        <dbReference type="Pfam" id="PF02668"/>
    </source>
</evidence>
<dbReference type="Gene3D" id="3.30.2020.30">
    <property type="match status" value="1"/>
</dbReference>
<keyword evidence="5" id="KW-0560">Oxidoreductase</keyword>
<sequence length="569" mass="66222">MRRIPTSLFRYARRGIPSPSPRSFVTSAQRLQANHSDAPEILVTTSKFTQADRTENVPSLEIPIAQSTEELQSYLEPSAAETREEQRAYFPHRKTMRKSPAPILKTIGEADMTVSKIHRKLTIEGPDTDPISFSYLYLRDLCKCPRCVDPHSKQRSFRTSDINKLIEPSHIRWDGEYLEITWDDSIPDHVSRWHYSYLQNHPINTHDAYTRGNEPMTWTAKRMQEVQHWISYEDYINNNEQFTIAMRNLQRTGLIFVKDIPDSREMVEKIANRLGPLRNTFYGMTWDVRTVPQAKNVAYTNQFLGFHMDLMYMNEPPGYQLLHCIENSCDGGESLFADAFWAAGQMRDHFPKQFHLLTKLQLAYEYVHEDQIYYNRRPVFELDPRTHQLNYVNYSPPFQSSLTSQSKTLVHQDDPDAMRALLNPRIIGPKTFSSIKTALTHFTRFLERPSNHFQLKLNPGECAIFNNRRIVHARRQFDTTSGSRWLAGAYVDTDAVNSRFHVCNKNLPEVWNKTNPYKRVNPFAGGIGGENSVTEAIQGAYAMQDDMAREERRFRHVKREISAEEEQME</sequence>
<dbReference type="InterPro" id="IPR050411">
    <property type="entry name" value="AlphaKG_dependent_hydroxylases"/>
</dbReference>
<dbReference type="Pfam" id="PF06155">
    <property type="entry name" value="GBBH-like_N"/>
    <property type="match status" value="1"/>
</dbReference>
<organism evidence="9 10">
    <name type="scientific">Penicillium angulare</name>
    <dbReference type="NCBI Taxonomy" id="116970"/>
    <lineage>
        <taxon>Eukaryota</taxon>
        <taxon>Fungi</taxon>
        <taxon>Dikarya</taxon>
        <taxon>Ascomycota</taxon>
        <taxon>Pezizomycotina</taxon>
        <taxon>Eurotiomycetes</taxon>
        <taxon>Eurotiomycetidae</taxon>
        <taxon>Eurotiales</taxon>
        <taxon>Aspergillaceae</taxon>
        <taxon>Penicillium</taxon>
    </lineage>
</organism>
<evidence type="ECO:0000256" key="5">
    <source>
        <dbReference type="ARBA" id="ARBA00023002"/>
    </source>
</evidence>
<dbReference type="GO" id="GO:0005739">
    <property type="term" value="C:mitochondrion"/>
    <property type="evidence" value="ECO:0007669"/>
    <property type="project" value="TreeGrafter"/>
</dbReference>
<dbReference type="PANTHER" id="PTHR10696:SF25">
    <property type="entry name" value="OXIDOREDUCTASE AIM17-RELATED"/>
    <property type="match status" value="1"/>
</dbReference>
<dbReference type="InterPro" id="IPR042098">
    <property type="entry name" value="TauD-like_sf"/>
</dbReference>
<dbReference type="GO" id="GO:0045329">
    <property type="term" value="P:carnitine biosynthetic process"/>
    <property type="evidence" value="ECO:0007669"/>
    <property type="project" value="TreeGrafter"/>
</dbReference>
<dbReference type="Proteomes" id="UP001149165">
    <property type="component" value="Unassembled WGS sequence"/>
</dbReference>
<reference evidence="9" key="1">
    <citation type="submission" date="2022-11" db="EMBL/GenBank/DDBJ databases">
        <authorList>
            <person name="Petersen C."/>
        </authorList>
    </citation>
    <scope>NUCLEOTIDE SEQUENCE</scope>
    <source>
        <strain evidence="9">IBT 30069</strain>
    </source>
</reference>
<accession>A0A9W9JTY1</accession>
<evidence type="ECO:0000256" key="3">
    <source>
        <dbReference type="ARBA" id="ARBA00022723"/>
    </source>
</evidence>
<keyword evidence="10" id="KW-1185">Reference proteome</keyword>
<dbReference type="GO" id="GO:0046872">
    <property type="term" value="F:metal ion binding"/>
    <property type="evidence" value="ECO:0007669"/>
    <property type="project" value="UniProtKB-KW"/>
</dbReference>
<dbReference type="CDD" id="cd00250">
    <property type="entry name" value="CAS_like"/>
    <property type="match status" value="1"/>
</dbReference>
<dbReference type="Pfam" id="PF02668">
    <property type="entry name" value="TauD"/>
    <property type="match status" value="1"/>
</dbReference>
<dbReference type="InterPro" id="IPR003819">
    <property type="entry name" value="TauD/TfdA-like"/>
</dbReference>
<evidence type="ECO:0000313" key="10">
    <source>
        <dbReference type="Proteomes" id="UP001149165"/>
    </source>
</evidence>